<proteinExistence type="predicted"/>
<evidence type="ECO:0000259" key="2">
    <source>
        <dbReference type="Pfam" id="PF22768"/>
    </source>
</evidence>
<dbReference type="Gene3D" id="2.60.120.860">
    <property type="match status" value="1"/>
</dbReference>
<dbReference type="RefSeq" id="WP_074949133.1">
    <property type="nucleotide sequence ID" value="NZ_FPBV01000001.1"/>
</dbReference>
<gene>
    <name evidence="3" type="ORF">SAMN05421543_101486</name>
</gene>
<protein>
    <submittedName>
        <fullName evidence="3">Putative phage tail component, N-terminal domain-containing protein</fullName>
    </submittedName>
</protein>
<dbReference type="Proteomes" id="UP000183508">
    <property type="component" value="Unassembled WGS sequence"/>
</dbReference>
<dbReference type="OrthoDB" id="3078561at2"/>
<dbReference type="AlphaFoldDB" id="A0A1I7FWG0"/>
<dbReference type="InterPro" id="IPR008841">
    <property type="entry name" value="Siphovirus-type_tail_N"/>
</dbReference>
<dbReference type="STRING" id="392015.SAMN05421543_101486"/>
<name>A0A1I7FWG0_9BACL</name>
<dbReference type="InterPro" id="IPR054738">
    <property type="entry name" value="Siphovirus-type_tail_C"/>
</dbReference>
<organism evidence="3 4">
    <name type="scientific">Alicyclobacillus macrosporangiidus</name>
    <dbReference type="NCBI Taxonomy" id="392015"/>
    <lineage>
        <taxon>Bacteria</taxon>
        <taxon>Bacillati</taxon>
        <taxon>Bacillota</taxon>
        <taxon>Bacilli</taxon>
        <taxon>Bacillales</taxon>
        <taxon>Alicyclobacillaceae</taxon>
        <taxon>Alicyclobacillus</taxon>
    </lineage>
</organism>
<evidence type="ECO:0000313" key="3">
    <source>
        <dbReference type="EMBL" id="SFU40554.1"/>
    </source>
</evidence>
<reference evidence="4" key="1">
    <citation type="submission" date="2016-10" db="EMBL/GenBank/DDBJ databases">
        <authorList>
            <person name="Varghese N."/>
        </authorList>
    </citation>
    <scope>NUCLEOTIDE SEQUENCE [LARGE SCALE GENOMIC DNA]</scope>
    <source>
        <strain evidence="4">DSM 17980</strain>
    </source>
</reference>
<dbReference type="Gene3D" id="2.40.30.200">
    <property type="match status" value="1"/>
</dbReference>
<evidence type="ECO:0000259" key="1">
    <source>
        <dbReference type="Pfam" id="PF05709"/>
    </source>
</evidence>
<feature type="domain" description="Siphovirus-type tail component C-terminal" evidence="2">
    <location>
        <begin position="209"/>
        <end position="279"/>
    </location>
</feature>
<keyword evidence="4" id="KW-1185">Reference proteome</keyword>
<dbReference type="EMBL" id="FPBV01000001">
    <property type="protein sequence ID" value="SFU40554.1"/>
    <property type="molecule type" value="Genomic_DNA"/>
</dbReference>
<dbReference type="InterPro" id="IPR006520">
    <property type="entry name" value="Dit_BPSPP_N"/>
</dbReference>
<dbReference type="Pfam" id="PF22768">
    <property type="entry name" value="SPP1_Dit"/>
    <property type="match status" value="1"/>
</dbReference>
<dbReference type="Pfam" id="PF05709">
    <property type="entry name" value="Sipho_tail"/>
    <property type="match status" value="1"/>
</dbReference>
<sequence>MIVTGLMPNQAPGFTFAGHHSGEYNVWLARSNFHLMPPTRDRFASLVGRPGDLDLGFDYDARSISLECVIHAESEQELRQRAREVASWLDPRAGAQQLILDSEPDKYYMARCSGTSEVEIVARQGRFTVPFRASDPFAYAVQAKQIEWEAPYGGQTSLQNDGTADCPLVITLVAPASASTAFEATGLGATNLGAAGGAPQTAGVTLTIGGISVTYTGTIGPGDTVIIDTGNFTVTKNGANALQYWQGDFPVLRPGANMVTETDTAGAGVSVTFQYRERWL</sequence>
<dbReference type="NCBIfam" id="TIGR01633">
    <property type="entry name" value="phi3626_gp14_N"/>
    <property type="match status" value="1"/>
</dbReference>
<accession>A0A1I7FWG0</accession>
<feature type="domain" description="Siphovirus-type tail component RIFT-related" evidence="1">
    <location>
        <begin position="34"/>
        <end position="132"/>
    </location>
</feature>
<evidence type="ECO:0000313" key="4">
    <source>
        <dbReference type="Proteomes" id="UP000183508"/>
    </source>
</evidence>